<dbReference type="Pfam" id="PF12707">
    <property type="entry name" value="DUF3804"/>
    <property type="match status" value="1"/>
</dbReference>
<accession>A0A0D3JFV1</accession>
<dbReference type="Proteomes" id="UP000013827">
    <property type="component" value="Unassembled WGS sequence"/>
</dbReference>
<reference evidence="1" key="2">
    <citation type="submission" date="2024-10" db="UniProtKB">
        <authorList>
            <consortium name="EnsemblProtists"/>
        </authorList>
    </citation>
    <scope>IDENTIFICATION</scope>
</reference>
<organism evidence="1 2">
    <name type="scientific">Emiliania huxleyi (strain CCMP1516)</name>
    <dbReference type="NCBI Taxonomy" id="280463"/>
    <lineage>
        <taxon>Eukaryota</taxon>
        <taxon>Haptista</taxon>
        <taxon>Haptophyta</taxon>
        <taxon>Prymnesiophyceae</taxon>
        <taxon>Isochrysidales</taxon>
        <taxon>Noelaerhabdaceae</taxon>
        <taxon>Emiliania</taxon>
    </lineage>
</organism>
<dbReference type="eggNOG" id="ENOG502SC6C">
    <property type="taxonomic scope" value="Eukaryota"/>
</dbReference>
<dbReference type="AlphaFoldDB" id="A0A0D3JFV1"/>
<evidence type="ECO:0000313" key="2">
    <source>
        <dbReference type="Proteomes" id="UP000013827"/>
    </source>
</evidence>
<dbReference type="PaxDb" id="2903-EOD10799"/>
<dbReference type="RefSeq" id="XP_005774815.1">
    <property type="nucleotide sequence ID" value="XM_005774758.1"/>
</dbReference>
<sequence length="95" mass="10369">ADDDVQMIRPSGNPLSKAEWATMFASEDVVIESDELVSIDSVRIFAGGNAAVATYSKHSKFIYKGDENDDYAVFSATLEKKGGDWKVVFVMRATG</sequence>
<dbReference type="InterPro" id="IPR024525">
    <property type="entry name" value="DUF3804"/>
</dbReference>
<dbReference type="KEGG" id="ehx:EMIHUDRAFT_49643"/>
<dbReference type="Gene3D" id="3.10.450.50">
    <property type="match status" value="1"/>
</dbReference>
<keyword evidence="2" id="KW-1185">Reference proteome</keyword>
<dbReference type="InterPro" id="IPR032710">
    <property type="entry name" value="NTF2-like_dom_sf"/>
</dbReference>
<dbReference type="KEGG" id="ehx:EMIHUDRAFT_49070"/>
<protein>
    <recommendedName>
        <fullName evidence="3">DUF4440 domain-containing protein</fullName>
    </recommendedName>
</protein>
<evidence type="ECO:0008006" key="3">
    <source>
        <dbReference type="Google" id="ProtNLM"/>
    </source>
</evidence>
<dbReference type="EnsemblProtists" id="EOD10799">
    <property type="protein sequence ID" value="EOD10799"/>
    <property type="gene ID" value="EMIHUDRAFT_49643"/>
</dbReference>
<name>A0A0D3JFV1_EMIH1</name>
<dbReference type="EnsemblProtists" id="EOD22386">
    <property type="protein sequence ID" value="EOD22386"/>
    <property type="gene ID" value="EMIHUDRAFT_49070"/>
</dbReference>
<dbReference type="RefSeq" id="XP_005763228.1">
    <property type="nucleotide sequence ID" value="XM_005763171.1"/>
</dbReference>
<dbReference type="SUPFAM" id="SSF54427">
    <property type="entry name" value="NTF2-like"/>
    <property type="match status" value="1"/>
</dbReference>
<dbReference type="GeneID" id="17267926"/>
<dbReference type="HOGENOM" id="CLU_160679_0_0_1"/>
<reference evidence="2" key="1">
    <citation type="journal article" date="2013" name="Nature">
        <title>Pan genome of the phytoplankton Emiliania underpins its global distribution.</title>
        <authorList>
            <person name="Read B.A."/>
            <person name="Kegel J."/>
            <person name="Klute M.J."/>
            <person name="Kuo A."/>
            <person name="Lefebvre S.C."/>
            <person name="Maumus F."/>
            <person name="Mayer C."/>
            <person name="Miller J."/>
            <person name="Monier A."/>
            <person name="Salamov A."/>
            <person name="Young J."/>
            <person name="Aguilar M."/>
            <person name="Claverie J.M."/>
            <person name="Frickenhaus S."/>
            <person name="Gonzalez K."/>
            <person name="Herman E.K."/>
            <person name="Lin Y.C."/>
            <person name="Napier J."/>
            <person name="Ogata H."/>
            <person name="Sarno A.F."/>
            <person name="Shmutz J."/>
            <person name="Schroeder D."/>
            <person name="de Vargas C."/>
            <person name="Verret F."/>
            <person name="von Dassow P."/>
            <person name="Valentin K."/>
            <person name="Van de Peer Y."/>
            <person name="Wheeler G."/>
            <person name="Dacks J.B."/>
            <person name="Delwiche C.F."/>
            <person name="Dyhrman S.T."/>
            <person name="Glockner G."/>
            <person name="John U."/>
            <person name="Richards T."/>
            <person name="Worden A.Z."/>
            <person name="Zhang X."/>
            <person name="Grigoriev I.V."/>
            <person name="Allen A.E."/>
            <person name="Bidle K."/>
            <person name="Borodovsky M."/>
            <person name="Bowler C."/>
            <person name="Brownlee C."/>
            <person name="Cock J.M."/>
            <person name="Elias M."/>
            <person name="Gladyshev V.N."/>
            <person name="Groth M."/>
            <person name="Guda C."/>
            <person name="Hadaegh A."/>
            <person name="Iglesias-Rodriguez M.D."/>
            <person name="Jenkins J."/>
            <person name="Jones B.M."/>
            <person name="Lawson T."/>
            <person name="Leese F."/>
            <person name="Lindquist E."/>
            <person name="Lobanov A."/>
            <person name="Lomsadze A."/>
            <person name="Malik S.B."/>
            <person name="Marsh M.E."/>
            <person name="Mackinder L."/>
            <person name="Mock T."/>
            <person name="Mueller-Roeber B."/>
            <person name="Pagarete A."/>
            <person name="Parker M."/>
            <person name="Probert I."/>
            <person name="Quesneville H."/>
            <person name="Raines C."/>
            <person name="Rensing S.A."/>
            <person name="Riano-Pachon D.M."/>
            <person name="Richier S."/>
            <person name="Rokitta S."/>
            <person name="Shiraiwa Y."/>
            <person name="Soanes D.M."/>
            <person name="van der Giezen M."/>
            <person name="Wahlund T.M."/>
            <person name="Williams B."/>
            <person name="Wilson W."/>
            <person name="Wolfe G."/>
            <person name="Wurch L.L."/>
        </authorList>
    </citation>
    <scope>NUCLEOTIDE SEQUENCE</scope>
</reference>
<dbReference type="GeneID" id="17256949"/>
<evidence type="ECO:0000313" key="1">
    <source>
        <dbReference type="EnsemblProtists" id="EOD22386"/>
    </source>
</evidence>
<proteinExistence type="predicted"/>
<dbReference type="OMA" id="HWMQRST"/>